<evidence type="ECO:0000256" key="6">
    <source>
        <dbReference type="ARBA" id="ARBA00022801"/>
    </source>
</evidence>
<keyword evidence="8" id="KW-0325">Glycoprotein</keyword>
<keyword evidence="7" id="KW-1015">Disulfide bond</keyword>
<evidence type="ECO:0000256" key="1">
    <source>
        <dbReference type="ARBA" id="ARBA00004613"/>
    </source>
</evidence>
<keyword evidence="4" id="KW-0121">Carboxypeptidase</keyword>
<keyword evidence="5 9" id="KW-0732">Signal</keyword>
<comment type="subcellular location">
    <subcellularLocation>
        <location evidence="1">Secreted</location>
    </subcellularLocation>
</comment>
<gene>
    <name evidence="10" type="ORF">J5N97_009735</name>
</gene>
<evidence type="ECO:0008006" key="12">
    <source>
        <dbReference type="Google" id="ProtNLM"/>
    </source>
</evidence>
<evidence type="ECO:0000256" key="5">
    <source>
        <dbReference type="ARBA" id="ARBA00022729"/>
    </source>
</evidence>
<feature type="signal peptide" evidence="9">
    <location>
        <begin position="1"/>
        <end position="25"/>
    </location>
</feature>
<evidence type="ECO:0000256" key="3">
    <source>
        <dbReference type="ARBA" id="ARBA00022525"/>
    </source>
</evidence>
<dbReference type="GO" id="GO:0004185">
    <property type="term" value="F:serine-type carboxypeptidase activity"/>
    <property type="evidence" value="ECO:0007669"/>
    <property type="project" value="InterPro"/>
</dbReference>
<dbReference type="Gene3D" id="3.40.50.1820">
    <property type="entry name" value="alpha/beta hydrolase"/>
    <property type="match status" value="1"/>
</dbReference>
<dbReference type="PROSITE" id="PS00560">
    <property type="entry name" value="CARBOXYPEPT_SER_HIS"/>
    <property type="match status" value="1"/>
</dbReference>
<dbReference type="FunFam" id="3.40.50.12670:FF:000002">
    <property type="entry name" value="Carboxypeptidase"/>
    <property type="match status" value="1"/>
</dbReference>
<dbReference type="InterPro" id="IPR001563">
    <property type="entry name" value="Peptidase_S10"/>
</dbReference>
<dbReference type="InterPro" id="IPR033124">
    <property type="entry name" value="Ser_caboxypep_his_AS"/>
</dbReference>
<reference evidence="10" key="1">
    <citation type="submission" date="2021-03" db="EMBL/GenBank/DDBJ databases">
        <authorList>
            <person name="Li Z."/>
            <person name="Yang C."/>
        </authorList>
    </citation>
    <scope>NUCLEOTIDE SEQUENCE</scope>
    <source>
        <strain evidence="10">Dzin_1.0</strain>
        <tissue evidence="10">Leaf</tissue>
    </source>
</reference>
<name>A0A9D5HLS1_9LILI</name>
<feature type="chain" id="PRO_5039050954" description="Carboxypeptidase" evidence="9">
    <location>
        <begin position="26"/>
        <end position="476"/>
    </location>
</feature>
<evidence type="ECO:0000256" key="9">
    <source>
        <dbReference type="SAM" id="SignalP"/>
    </source>
</evidence>
<dbReference type="AlphaFoldDB" id="A0A9D5HLS1"/>
<dbReference type="InterPro" id="IPR029058">
    <property type="entry name" value="AB_hydrolase_fold"/>
</dbReference>
<dbReference type="FunFam" id="3.40.50.11320:FF:000002">
    <property type="entry name" value="Carboxypeptidase"/>
    <property type="match status" value="1"/>
</dbReference>
<protein>
    <recommendedName>
        <fullName evidence="12">Carboxypeptidase</fullName>
    </recommendedName>
</protein>
<sequence length="476" mass="53817">MRKLLHSSLFFFSCCLFSIPPTSRANQADNLSRFIRLRRGTVRTLGDEHFIESFLQVHLDVQDGLKEADKVEKLPGQPEGLDFQQYAGYVNVDAKHGRALFYYFVESPVEPSKKPLILWLNGGPGCSSLGFGAMEEIGPFRVKSDGKSLYGNENSWIEMANLIFLESPAGVGFSYSNTSSDYERSGDKRTAEDTFTFLVNWFERFPEYKSREFYITGESYSGHYGPQIAQLILIQNKFANQSIINLKGIAIGNAYVDEYTNFRGTMDFLWTHALYSDETHKLIRKKCSFSEFDSLACLKAQAQAAEEIGWITLPNIYAPLCHEKHNTVQFIAEFDPCTHDYVHAYLNQPDVQKALHAVPGSWFNCSELPWSDSPESMLDVIKNLTRSGLRMWLYSGDVDAVVPVTSTRYFITKLGLSIDSPWRPWYTNNEVGGYVISYEGLTFATIRGAGHEAPGYQPERALTMISAFLHAKPLLS</sequence>
<dbReference type="GO" id="GO:0005576">
    <property type="term" value="C:extracellular region"/>
    <property type="evidence" value="ECO:0007669"/>
    <property type="project" value="UniProtKB-SubCell"/>
</dbReference>
<dbReference type="EMBL" id="JAGGNH010000002">
    <property type="protein sequence ID" value="KAJ0981480.1"/>
    <property type="molecule type" value="Genomic_DNA"/>
</dbReference>
<keyword evidence="3" id="KW-0964">Secreted</keyword>
<evidence type="ECO:0000313" key="11">
    <source>
        <dbReference type="Proteomes" id="UP001085076"/>
    </source>
</evidence>
<evidence type="ECO:0000256" key="2">
    <source>
        <dbReference type="ARBA" id="ARBA00009431"/>
    </source>
</evidence>
<evidence type="ECO:0000256" key="8">
    <source>
        <dbReference type="ARBA" id="ARBA00023180"/>
    </source>
</evidence>
<dbReference type="Proteomes" id="UP001085076">
    <property type="component" value="Miscellaneous, Linkage group lg02"/>
</dbReference>
<dbReference type="FunFam" id="3.40.50.1820:FF:000030">
    <property type="entry name" value="Carboxypeptidase"/>
    <property type="match status" value="1"/>
</dbReference>
<keyword evidence="4" id="KW-0645">Protease</keyword>
<keyword evidence="6" id="KW-0378">Hydrolase</keyword>
<dbReference type="Gene3D" id="3.40.50.11320">
    <property type="match status" value="1"/>
</dbReference>
<dbReference type="PRINTS" id="PR00724">
    <property type="entry name" value="CRBOXYPTASEC"/>
</dbReference>
<reference evidence="10" key="2">
    <citation type="journal article" date="2022" name="Hortic Res">
        <title>The genome of Dioscorea zingiberensis sheds light on the biosynthesis, origin and evolution of the medicinally important diosgenin saponins.</title>
        <authorList>
            <person name="Li Y."/>
            <person name="Tan C."/>
            <person name="Li Z."/>
            <person name="Guo J."/>
            <person name="Li S."/>
            <person name="Chen X."/>
            <person name="Wang C."/>
            <person name="Dai X."/>
            <person name="Yang H."/>
            <person name="Song W."/>
            <person name="Hou L."/>
            <person name="Xu J."/>
            <person name="Tong Z."/>
            <person name="Xu A."/>
            <person name="Yuan X."/>
            <person name="Wang W."/>
            <person name="Yang Q."/>
            <person name="Chen L."/>
            <person name="Sun Z."/>
            <person name="Wang K."/>
            <person name="Pan B."/>
            <person name="Chen J."/>
            <person name="Bao Y."/>
            <person name="Liu F."/>
            <person name="Qi X."/>
            <person name="Gang D.R."/>
            <person name="Wen J."/>
            <person name="Li J."/>
        </authorList>
    </citation>
    <scope>NUCLEOTIDE SEQUENCE</scope>
    <source>
        <strain evidence="10">Dzin_1.0</strain>
    </source>
</reference>
<comment type="caution">
    <text evidence="10">The sequence shown here is derived from an EMBL/GenBank/DDBJ whole genome shotgun (WGS) entry which is preliminary data.</text>
</comment>
<proteinExistence type="inferred from homology"/>
<dbReference type="GO" id="GO:0005773">
    <property type="term" value="C:vacuole"/>
    <property type="evidence" value="ECO:0007669"/>
    <property type="project" value="TreeGrafter"/>
</dbReference>
<dbReference type="PANTHER" id="PTHR11802:SF132">
    <property type="entry name" value="SERINE CARBOXYPEPTIDASE-LIKE 36-RELATED"/>
    <property type="match status" value="1"/>
</dbReference>
<comment type="similarity">
    <text evidence="2">Belongs to the peptidase S10 family.</text>
</comment>
<dbReference type="OrthoDB" id="443318at2759"/>
<dbReference type="Gene3D" id="6.10.250.940">
    <property type="match status" value="1"/>
</dbReference>
<evidence type="ECO:0000256" key="7">
    <source>
        <dbReference type="ARBA" id="ARBA00023157"/>
    </source>
</evidence>
<dbReference type="SUPFAM" id="SSF53474">
    <property type="entry name" value="alpha/beta-Hydrolases"/>
    <property type="match status" value="1"/>
</dbReference>
<dbReference type="GO" id="GO:0006508">
    <property type="term" value="P:proteolysis"/>
    <property type="evidence" value="ECO:0007669"/>
    <property type="project" value="InterPro"/>
</dbReference>
<dbReference type="PANTHER" id="PTHR11802">
    <property type="entry name" value="SERINE PROTEASE FAMILY S10 SERINE CARBOXYPEPTIDASE"/>
    <property type="match status" value="1"/>
</dbReference>
<accession>A0A9D5HLS1</accession>
<evidence type="ECO:0000313" key="10">
    <source>
        <dbReference type="EMBL" id="KAJ0981480.1"/>
    </source>
</evidence>
<dbReference type="Pfam" id="PF00450">
    <property type="entry name" value="Peptidase_S10"/>
    <property type="match status" value="1"/>
</dbReference>
<keyword evidence="11" id="KW-1185">Reference proteome</keyword>
<evidence type="ECO:0000256" key="4">
    <source>
        <dbReference type="ARBA" id="ARBA00022645"/>
    </source>
</evidence>
<organism evidence="10 11">
    <name type="scientific">Dioscorea zingiberensis</name>
    <dbReference type="NCBI Taxonomy" id="325984"/>
    <lineage>
        <taxon>Eukaryota</taxon>
        <taxon>Viridiplantae</taxon>
        <taxon>Streptophyta</taxon>
        <taxon>Embryophyta</taxon>
        <taxon>Tracheophyta</taxon>
        <taxon>Spermatophyta</taxon>
        <taxon>Magnoliopsida</taxon>
        <taxon>Liliopsida</taxon>
        <taxon>Dioscoreales</taxon>
        <taxon>Dioscoreaceae</taxon>
        <taxon>Dioscorea</taxon>
    </lineage>
</organism>